<dbReference type="Pfam" id="PF14693">
    <property type="entry name" value="Ribosomal_TL5_C"/>
    <property type="match status" value="1"/>
</dbReference>
<dbReference type="InterPro" id="IPR020056">
    <property type="entry name" value="Rbsml_bL25/Gln-tRNA_synth_N"/>
</dbReference>
<dbReference type="EMBL" id="JADJMH010000001">
    <property type="protein sequence ID" value="MBK7673582.1"/>
    <property type="molecule type" value="Genomic_DNA"/>
</dbReference>
<evidence type="ECO:0000256" key="4">
    <source>
        <dbReference type="ARBA" id="ARBA00023274"/>
    </source>
</evidence>
<dbReference type="NCBIfam" id="NF004612">
    <property type="entry name" value="PRK05943.1"/>
    <property type="match status" value="1"/>
</dbReference>
<accession>A0A935UEH8</accession>
<keyword evidence="4 5" id="KW-0687">Ribonucleoprotein</keyword>
<dbReference type="HAMAP" id="MF_01334">
    <property type="entry name" value="Ribosomal_bL25_CTC"/>
    <property type="match status" value="1"/>
</dbReference>
<feature type="domain" description="Large ribosomal subunit protein bL25 L25" evidence="6">
    <location>
        <begin position="6"/>
        <end position="92"/>
    </location>
</feature>
<name>A0A935UEH8_9PROT</name>
<dbReference type="Pfam" id="PF01386">
    <property type="entry name" value="Ribosomal_L25p"/>
    <property type="match status" value="1"/>
</dbReference>
<evidence type="ECO:0000256" key="5">
    <source>
        <dbReference type="HAMAP-Rule" id="MF_01334"/>
    </source>
</evidence>
<keyword evidence="2 5" id="KW-0694">RNA-binding</keyword>
<comment type="similarity">
    <text evidence="5">Belongs to the bacterial ribosomal protein bL25 family. CTC subfamily.</text>
</comment>
<dbReference type="InterPro" id="IPR020055">
    <property type="entry name" value="Ribosomal_bL25_short"/>
</dbReference>
<reference evidence="8 9" key="1">
    <citation type="submission" date="2020-10" db="EMBL/GenBank/DDBJ databases">
        <title>Connecting structure to function with the recovery of over 1000 high-quality activated sludge metagenome-assembled genomes encoding full-length rRNA genes using long-read sequencing.</title>
        <authorList>
            <person name="Singleton C.M."/>
            <person name="Petriglieri F."/>
            <person name="Kristensen J.M."/>
            <person name="Kirkegaard R.H."/>
            <person name="Michaelsen T.Y."/>
            <person name="Andersen M.H."/>
            <person name="Karst S.M."/>
            <person name="Dueholm M.S."/>
            <person name="Nielsen P.H."/>
            <person name="Albertsen M."/>
        </authorList>
    </citation>
    <scope>NUCLEOTIDE SEQUENCE [LARGE SCALE GENOMIC DNA]</scope>
    <source>
        <strain evidence="8">EsbW_18-Q3-R4-48_BATAC.285</strain>
    </source>
</reference>
<dbReference type="NCBIfam" id="NF004130">
    <property type="entry name" value="PRK05618.1-5"/>
    <property type="match status" value="1"/>
</dbReference>
<dbReference type="Proteomes" id="UP000697998">
    <property type="component" value="Unassembled WGS sequence"/>
</dbReference>
<evidence type="ECO:0000259" key="6">
    <source>
        <dbReference type="Pfam" id="PF01386"/>
    </source>
</evidence>
<dbReference type="GO" id="GO:0022625">
    <property type="term" value="C:cytosolic large ribosomal subunit"/>
    <property type="evidence" value="ECO:0007669"/>
    <property type="project" value="TreeGrafter"/>
</dbReference>
<feature type="domain" description="Large ribosomal subunit protein bL25 beta" evidence="7">
    <location>
        <begin position="101"/>
        <end position="185"/>
    </location>
</feature>
<evidence type="ECO:0000313" key="8">
    <source>
        <dbReference type="EMBL" id="MBK7673582.1"/>
    </source>
</evidence>
<sequence length="200" mass="21673">MKFQVEARKRILQGSGASRRLRRQKRVPAIVYGGAAGPQAIDIDHNEILLNLGKEAFHASVLTLNIDGVAESVVLRDSQRHPWKPLILHCDFQRVDAQHAIHQRVPLHFINADIAPGVKISGGNVSHTHNDIEVSCLPQDLPAYIEVDLQNLEAGHSIHASELVFPAGVKPVVHGDDYVVVSIPAKKAPAEAEEGEAAAG</sequence>
<comment type="subunit">
    <text evidence="5">Part of the 50S ribosomal subunit; part of the 5S rRNA/L5/L18/L25 subcomplex. Contacts the 5S rRNA. Binds to the 5S rRNA independently of L5 and L18.</text>
</comment>
<dbReference type="GO" id="GO:0006412">
    <property type="term" value="P:translation"/>
    <property type="evidence" value="ECO:0007669"/>
    <property type="project" value="UniProtKB-UniRule"/>
</dbReference>
<evidence type="ECO:0000259" key="7">
    <source>
        <dbReference type="Pfam" id="PF14693"/>
    </source>
</evidence>
<dbReference type="AlphaFoldDB" id="A0A935UEH8"/>
<dbReference type="InterPro" id="IPR029751">
    <property type="entry name" value="Ribosomal_L25_dom"/>
</dbReference>
<protein>
    <recommendedName>
        <fullName evidence="5">Large ribosomal subunit protein bL25</fullName>
    </recommendedName>
    <alternativeName>
        <fullName evidence="5">General stress protein CTC</fullName>
    </alternativeName>
</protein>
<dbReference type="HAMAP" id="MF_01336">
    <property type="entry name" value="Ribosomal_bL25"/>
    <property type="match status" value="1"/>
</dbReference>
<dbReference type="InterPro" id="IPR020930">
    <property type="entry name" value="Ribosomal_uL5_bac-type"/>
</dbReference>
<comment type="caution">
    <text evidence="8">The sequence shown here is derived from an EMBL/GenBank/DDBJ whole genome shotgun (WGS) entry which is preliminary data.</text>
</comment>
<gene>
    <name evidence="5" type="primary">rplY</name>
    <name evidence="5" type="synonym">ctc</name>
    <name evidence="8" type="ORF">IPJ27_01785</name>
</gene>
<dbReference type="Gene3D" id="2.170.120.20">
    <property type="entry name" value="Ribosomal protein L25, beta domain"/>
    <property type="match status" value="1"/>
</dbReference>
<dbReference type="InterPro" id="IPR037121">
    <property type="entry name" value="Ribosomal_bL25_C"/>
</dbReference>
<dbReference type="PANTHER" id="PTHR33284">
    <property type="entry name" value="RIBOSOMAL PROTEIN L25/GLN-TRNA SYNTHETASE, ANTI-CODON-BINDING DOMAIN-CONTAINING PROTEIN"/>
    <property type="match status" value="1"/>
</dbReference>
<keyword evidence="1 5" id="KW-0699">rRNA-binding</keyword>
<dbReference type="NCBIfam" id="NF004128">
    <property type="entry name" value="PRK05618.1-2"/>
    <property type="match status" value="1"/>
</dbReference>
<dbReference type="PANTHER" id="PTHR33284:SF1">
    <property type="entry name" value="RIBOSOMAL PROTEIN L25_GLN-TRNA SYNTHETASE, ANTI-CODON-BINDING DOMAIN-CONTAINING PROTEIN"/>
    <property type="match status" value="1"/>
</dbReference>
<dbReference type="NCBIfam" id="TIGR00731">
    <property type="entry name" value="bL25_bact_ctc"/>
    <property type="match status" value="1"/>
</dbReference>
<organism evidence="8 9">
    <name type="scientific">Candidatus Accumulibacter proximus</name>
    <dbReference type="NCBI Taxonomy" id="2954385"/>
    <lineage>
        <taxon>Bacteria</taxon>
        <taxon>Pseudomonadati</taxon>
        <taxon>Pseudomonadota</taxon>
        <taxon>Betaproteobacteria</taxon>
        <taxon>Candidatus Accumulibacter</taxon>
    </lineage>
</organism>
<dbReference type="InterPro" id="IPR011035">
    <property type="entry name" value="Ribosomal_bL25/Gln-tRNA_synth"/>
</dbReference>
<dbReference type="Gene3D" id="2.40.240.10">
    <property type="entry name" value="Ribosomal Protein L25, Chain P"/>
    <property type="match status" value="1"/>
</dbReference>
<evidence type="ECO:0000313" key="9">
    <source>
        <dbReference type="Proteomes" id="UP000697998"/>
    </source>
</evidence>
<dbReference type="InterPro" id="IPR001021">
    <property type="entry name" value="Ribosomal_bL25_long"/>
</dbReference>
<proteinExistence type="inferred from homology"/>
<dbReference type="InterPro" id="IPR020057">
    <property type="entry name" value="Ribosomal_bL25_b-dom"/>
</dbReference>
<evidence type="ECO:0000256" key="3">
    <source>
        <dbReference type="ARBA" id="ARBA00022980"/>
    </source>
</evidence>
<comment type="function">
    <text evidence="5">This is one of the proteins that binds to the 5S RNA in the ribosome where it forms part of the central protuberance.</text>
</comment>
<dbReference type="GO" id="GO:0003735">
    <property type="term" value="F:structural constituent of ribosome"/>
    <property type="evidence" value="ECO:0007669"/>
    <property type="project" value="InterPro"/>
</dbReference>
<dbReference type="SUPFAM" id="SSF50715">
    <property type="entry name" value="Ribosomal protein L25-like"/>
    <property type="match status" value="1"/>
</dbReference>
<evidence type="ECO:0000256" key="1">
    <source>
        <dbReference type="ARBA" id="ARBA00022730"/>
    </source>
</evidence>
<keyword evidence="3 5" id="KW-0689">Ribosomal protein</keyword>
<evidence type="ECO:0000256" key="2">
    <source>
        <dbReference type="ARBA" id="ARBA00022884"/>
    </source>
</evidence>
<dbReference type="GO" id="GO:0008097">
    <property type="term" value="F:5S rRNA binding"/>
    <property type="evidence" value="ECO:0007669"/>
    <property type="project" value="InterPro"/>
</dbReference>
<dbReference type="CDD" id="cd00495">
    <property type="entry name" value="Ribosomal_L25_TL5_CTC"/>
    <property type="match status" value="1"/>
</dbReference>